<dbReference type="Proteomes" id="UP000676310">
    <property type="component" value="Unassembled WGS sequence"/>
</dbReference>
<feature type="transmembrane region" description="Helical" evidence="7">
    <location>
        <begin position="180"/>
        <end position="199"/>
    </location>
</feature>
<feature type="transmembrane region" description="Helical" evidence="7">
    <location>
        <begin position="57"/>
        <end position="77"/>
    </location>
</feature>
<feature type="transmembrane region" description="Helical" evidence="7">
    <location>
        <begin position="97"/>
        <end position="121"/>
    </location>
</feature>
<proteinExistence type="inferred from homology"/>
<dbReference type="AlphaFoldDB" id="A0A8J2I2A1"/>
<accession>A0A8J2I2A1</accession>
<dbReference type="GO" id="GO:0016020">
    <property type="term" value="C:membrane"/>
    <property type="evidence" value="ECO:0007669"/>
    <property type="project" value="UniProtKB-SubCell"/>
</dbReference>
<reference evidence="9" key="1">
    <citation type="submission" date="2021-05" db="EMBL/GenBank/DDBJ databases">
        <authorList>
            <person name="Stam R."/>
        </authorList>
    </citation>
    <scope>NUCLEOTIDE SEQUENCE</scope>
    <source>
        <strain evidence="9">CS162</strain>
    </source>
</reference>
<evidence type="ECO:0000256" key="1">
    <source>
        <dbReference type="ARBA" id="ARBA00004141"/>
    </source>
</evidence>
<keyword evidence="10" id="KW-1185">Reference proteome</keyword>
<evidence type="ECO:0000256" key="6">
    <source>
        <dbReference type="SAM" id="MobiDB-lite"/>
    </source>
</evidence>
<keyword evidence="2 7" id="KW-0812">Transmembrane</keyword>
<organism evidence="9 10">
    <name type="scientific">Alternaria atra</name>
    <dbReference type="NCBI Taxonomy" id="119953"/>
    <lineage>
        <taxon>Eukaryota</taxon>
        <taxon>Fungi</taxon>
        <taxon>Dikarya</taxon>
        <taxon>Ascomycota</taxon>
        <taxon>Pezizomycotina</taxon>
        <taxon>Dothideomycetes</taxon>
        <taxon>Pleosporomycetidae</taxon>
        <taxon>Pleosporales</taxon>
        <taxon>Pleosporineae</taxon>
        <taxon>Pleosporaceae</taxon>
        <taxon>Alternaria</taxon>
        <taxon>Alternaria sect. Ulocladioides</taxon>
    </lineage>
</organism>
<sequence length="387" mass="42936">MQTKNVSNQGCGVPVRYKGDTFVPVGIVGCALAIVAFVLRMAASIGKNGRQVSWDDLTMGIVVLLAIPPAVFGHFLVENGLGRDIWTLKANQITNVLFYYYLGEIFYVTGLGISKISILFFYLRVFPAKSFRILTYSVMGLCGLYTIAFFIVTVIQCRPISMAWNQWDGLHKGTCNDIHLQGWIAAAINIFLDAVVMGLPMKHLAGLNMSLKKKLMVMSMFGVGIFVIVISIIRLETLIHFSNTQNITWDYVDAGLWSLIEIDVSIVCGCMPAHRMLIAKFWPKVASTFASSRNTSSKGTSNSKRSKFSTNNSSTAGGPEKSVRLSIKPKARDEDQFIPLDDMDSNSDRARLTRTEEDPERDSGGWIIQTHEVEDWGKPATMGKEHV</sequence>
<dbReference type="OrthoDB" id="5378633at2759"/>
<evidence type="ECO:0000313" key="9">
    <source>
        <dbReference type="EMBL" id="CAG5159415.1"/>
    </source>
</evidence>
<dbReference type="RefSeq" id="XP_043169126.1">
    <property type="nucleotide sequence ID" value="XM_043313191.1"/>
</dbReference>
<dbReference type="EMBL" id="CAJRGZ010000019">
    <property type="protein sequence ID" value="CAG5159415.1"/>
    <property type="molecule type" value="Genomic_DNA"/>
</dbReference>
<comment type="caution">
    <text evidence="9">The sequence shown here is derived from an EMBL/GenBank/DDBJ whole genome shotgun (WGS) entry which is preliminary data.</text>
</comment>
<feature type="compositionally biased region" description="Basic and acidic residues" evidence="6">
    <location>
        <begin position="346"/>
        <end position="356"/>
    </location>
</feature>
<protein>
    <recommendedName>
        <fullName evidence="8">Rhodopsin domain-containing protein</fullName>
    </recommendedName>
</protein>
<keyword evidence="3 7" id="KW-1133">Transmembrane helix</keyword>
<comment type="subcellular location">
    <subcellularLocation>
        <location evidence="1">Membrane</location>
        <topology evidence="1">Multi-pass membrane protein</topology>
    </subcellularLocation>
</comment>
<feature type="transmembrane region" description="Helical" evidence="7">
    <location>
        <begin position="22"/>
        <end position="45"/>
    </location>
</feature>
<feature type="transmembrane region" description="Helical" evidence="7">
    <location>
        <begin position="215"/>
        <end position="235"/>
    </location>
</feature>
<evidence type="ECO:0000313" key="10">
    <source>
        <dbReference type="Proteomes" id="UP000676310"/>
    </source>
</evidence>
<feature type="region of interest" description="Disordered" evidence="6">
    <location>
        <begin position="291"/>
        <end position="387"/>
    </location>
</feature>
<evidence type="ECO:0000256" key="2">
    <source>
        <dbReference type="ARBA" id="ARBA00022692"/>
    </source>
</evidence>
<evidence type="ECO:0000256" key="7">
    <source>
        <dbReference type="SAM" id="Phobius"/>
    </source>
</evidence>
<evidence type="ECO:0000256" key="3">
    <source>
        <dbReference type="ARBA" id="ARBA00022989"/>
    </source>
</evidence>
<comment type="similarity">
    <text evidence="5">Belongs to the SAT4 family.</text>
</comment>
<gene>
    <name evidence="9" type="ORF">ALTATR162_LOCUS5572</name>
</gene>
<name>A0A8J2I2A1_9PLEO</name>
<feature type="compositionally biased region" description="Polar residues" evidence="6">
    <location>
        <begin position="291"/>
        <end position="316"/>
    </location>
</feature>
<dbReference type="PANTHER" id="PTHR33048:SF160">
    <property type="entry name" value="SAT4 FAMILY MEMBRANE PROTEIN"/>
    <property type="match status" value="1"/>
</dbReference>
<feature type="domain" description="Rhodopsin" evidence="8">
    <location>
        <begin position="39"/>
        <end position="279"/>
    </location>
</feature>
<dbReference type="PANTHER" id="PTHR33048">
    <property type="entry name" value="PTH11-LIKE INTEGRAL MEMBRANE PROTEIN (AFU_ORTHOLOGUE AFUA_5G11245)"/>
    <property type="match status" value="1"/>
</dbReference>
<dbReference type="InterPro" id="IPR052337">
    <property type="entry name" value="SAT4-like"/>
</dbReference>
<keyword evidence="4 7" id="KW-0472">Membrane</keyword>
<dbReference type="InterPro" id="IPR049326">
    <property type="entry name" value="Rhodopsin_dom_fungi"/>
</dbReference>
<dbReference type="Pfam" id="PF20684">
    <property type="entry name" value="Fung_rhodopsin"/>
    <property type="match status" value="1"/>
</dbReference>
<dbReference type="GeneID" id="67017365"/>
<feature type="transmembrane region" description="Helical" evidence="7">
    <location>
        <begin position="133"/>
        <end position="155"/>
    </location>
</feature>
<evidence type="ECO:0000259" key="8">
    <source>
        <dbReference type="Pfam" id="PF20684"/>
    </source>
</evidence>
<feature type="compositionally biased region" description="Basic and acidic residues" evidence="6">
    <location>
        <begin position="371"/>
        <end position="387"/>
    </location>
</feature>
<evidence type="ECO:0000256" key="5">
    <source>
        <dbReference type="ARBA" id="ARBA00038359"/>
    </source>
</evidence>
<evidence type="ECO:0000256" key="4">
    <source>
        <dbReference type="ARBA" id="ARBA00023136"/>
    </source>
</evidence>